<dbReference type="EMBL" id="CENE01000014">
    <property type="protein sequence ID" value="CEQ41421.1"/>
    <property type="molecule type" value="Genomic_DNA"/>
</dbReference>
<evidence type="ECO:0000256" key="6">
    <source>
        <dbReference type="SAM" id="Coils"/>
    </source>
</evidence>
<name>A0A0D6ENF3_SPOSA</name>
<keyword evidence="2" id="KW-0677">Repeat</keyword>
<comment type="subunit">
    <text evidence="4">Binds to mitochondrial small subunit 15S rRNA.</text>
</comment>
<keyword evidence="9" id="KW-1185">Reference proteome</keyword>
<gene>
    <name evidence="8" type="primary">SPOSA6832_03132</name>
</gene>
<dbReference type="Gene3D" id="1.25.40.10">
    <property type="entry name" value="Tetratricopeptide repeat domain"/>
    <property type="match status" value="1"/>
</dbReference>
<keyword evidence="6" id="KW-0175">Coiled coil</keyword>
<sequence length="894" mass="98229">MLTAARRAASSQVHSPAVLLYRHNLLASIVLPHRIQQASPRSFSTATPSQDAIRTGPSKAKVAERATKLARKRSLREKRQLREATKAEAVKVEEQRRLAERKEKQAVASEISETLPPFSEEQLETMYQGLISAPPEEFAMPALASSKVPALPDPTAEAHDRQDRLALLSQRLDELGLDNEVSTSDVTEGGSLTERLRRRTGEVLGERVTAEQPTTAMAEGKSPAESLLDRILALDKESALDIPRASSAPEAASLPRGLLARGEWTDLILACAREGSTEAVLRGLQAMERTVPLTDGKVLEDALALYAGEGRPQDALVLANFARKNSLPLSVNAHHHLLTSLLPSHPELAVRQLYSMEAAGYTPLLATYTAVIQRLLSPASPPALVRQGWDLYAHTRLVSHPVPSVELYSTMIQATSHGAHPAPERAIDLFTELTDDNRLPPSELAYNGVIRACAREGSQEYYFEALRFMRRMLDENVAPSRHTFHALLEGAKRHGDLARARWMLVKMVGVGGDLAPDQNSLALVFQTYAAYRPESRERRARRTKAEATPAAPSRSEGAADGQPSKRPSAVLTPAQDPTTPVAAPSSLAGPLAIIELLGESSLFYPGPLPQTSAEIVEEAKNLMLQVVEPSALGSSSTGAASSQPFESRTFPSVRPSTFLLNAYLSILNSHAPFSSSVAFFNTAYETLSLPKNRYTFELLMRRSELAKNREEGVTVAKAVFEEWIRWTEERCTAVVEAEGRELDESDRRKVEEQQSEWEKERRNGRNVSNMWGGLIRVLARAFLEPEALALLRRFVATYPPSNVARYSPSSSTALSPAPSHPIFRTVRLSSPLYPETSPSAASSLPPYLLFEDLKLLHLRFANMEDKVGLATVKGVSKAYEGALGEFRRRARKEK</sequence>
<dbReference type="PANTHER" id="PTHR47447:SF23">
    <property type="entry name" value="PENTACOTRIPEPTIDE-REPEAT REGION OF PRORP DOMAIN-CONTAINING PROTEIN"/>
    <property type="match status" value="1"/>
</dbReference>
<feature type="coiled-coil region" evidence="6">
    <location>
        <begin position="75"/>
        <end position="102"/>
    </location>
</feature>
<dbReference type="AlphaFoldDB" id="A0A0D6ENF3"/>
<dbReference type="InterPro" id="IPR002885">
    <property type="entry name" value="PPR_rpt"/>
</dbReference>
<comment type="function">
    <text evidence="3">Regulates mitochondrial small subunit maturation by controlling 15S rRNA 5'-end processing. Localizes to the 5' precursor of the 15S rRNA in a position that is subsequently occupied by mS47 in the mature yeast mtSSU. Uses structure and sequence-specific RNA recognition, binding to a single-stranded region of the precursor and specifically recognizing bases -6 to -1. The exchange of Ccm1 for mS47 is coupled to the irreversible removal of precursor rRNA that is accompanied by conformational changes of the mitoribosomal proteins uS5m and mS26. These conformational changes signal completion of 5'-end rRNA processing through protection of the mature 5'-end of the 15S rRNA and stabilization of mS47. The removal of the 5' precursor together with the dissociation of Ccm1 may be catalyzed by the 5'-3' exoribonuclease Pet127. Involved in the specific removal of group I introns in mitochondrial encoded transcripts.</text>
</comment>
<evidence type="ECO:0000256" key="4">
    <source>
        <dbReference type="ARBA" id="ARBA00044511"/>
    </source>
</evidence>
<feature type="region of interest" description="Disordered" evidence="7">
    <location>
        <begin position="535"/>
        <end position="583"/>
    </location>
</feature>
<dbReference type="InterPro" id="IPR011990">
    <property type="entry name" value="TPR-like_helical_dom_sf"/>
</dbReference>
<evidence type="ECO:0000313" key="9">
    <source>
        <dbReference type="Proteomes" id="UP000243876"/>
    </source>
</evidence>
<evidence type="ECO:0000313" key="8">
    <source>
        <dbReference type="EMBL" id="CEQ41421.1"/>
    </source>
</evidence>
<comment type="similarity">
    <text evidence="1">Belongs to the CCM1 family.</text>
</comment>
<dbReference type="PROSITE" id="PS51375">
    <property type="entry name" value="PPR"/>
    <property type="match status" value="1"/>
</dbReference>
<dbReference type="PANTHER" id="PTHR47447">
    <property type="entry name" value="OS03G0856100 PROTEIN"/>
    <property type="match status" value="1"/>
</dbReference>
<protein>
    <submittedName>
        <fullName evidence="8">SPOSA6832_03132-mRNA-1:cds</fullName>
    </submittedName>
</protein>
<feature type="region of interest" description="Disordered" evidence="7">
    <location>
        <begin position="741"/>
        <end position="762"/>
    </location>
</feature>
<feature type="compositionally biased region" description="Polar residues" evidence="7">
    <location>
        <begin position="39"/>
        <end position="52"/>
    </location>
</feature>
<feature type="repeat" description="PPR" evidence="5">
    <location>
        <begin position="442"/>
        <end position="479"/>
    </location>
</feature>
<dbReference type="Proteomes" id="UP000243876">
    <property type="component" value="Unassembled WGS sequence"/>
</dbReference>
<evidence type="ECO:0000256" key="3">
    <source>
        <dbReference type="ARBA" id="ARBA00044493"/>
    </source>
</evidence>
<dbReference type="OrthoDB" id="5588846at2759"/>
<organism evidence="8 9">
    <name type="scientific">Sporidiobolus salmonicolor</name>
    <name type="common">Yeast-like fungus</name>
    <name type="synonym">Sporobolomyces salmonicolor</name>
    <dbReference type="NCBI Taxonomy" id="5005"/>
    <lineage>
        <taxon>Eukaryota</taxon>
        <taxon>Fungi</taxon>
        <taxon>Dikarya</taxon>
        <taxon>Basidiomycota</taxon>
        <taxon>Pucciniomycotina</taxon>
        <taxon>Microbotryomycetes</taxon>
        <taxon>Sporidiobolales</taxon>
        <taxon>Sporidiobolaceae</taxon>
        <taxon>Sporobolomyces</taxon>
    </lineage>
</organism>
<feature type="region of interest" description="Disordered" evidence="7">
    <location>
        <begin position="39"/>
        <end position="64"/>
    </location>
</feature>
<evidence type="ECO:0000256" key="7">
    <source>
        <dbReference type="SAM" id="MobiDB-lite"/>
    </source>
</evidence>
<evidence type="ECO:0000256" key="1">
    <source>
        <dbReference type="ARBA" id="ARBA00006192"/>
    </source>
</evidence>
<reference evidence="9" key="1">
    <citation type="submission" date="2015-02" db="EMBL/GenBank/DDBJ databases">
        <authorList>
            <person name="Gon?alves P."/>
        </authorList>
    </citation>
    <scope>NUCLEOTIDE SEQUENCE [LARGE SCALE GENOMIC DNA]</scope>
</reference>
<evidence type="ECO:0000256" key="2">
    <source>
        <dbReference type="ARBA" id="ARBA00022737"/>
    </source>
</evidence>
<evidence type="ECO:0000256" key="5">
    <source>
        <dbReference type="PROSITE-ProRule" id="PRU00708"/>
    </source>
</evidence>
<accession>A0A0D6ENF3</accession>
<proteinExistence type="inferred from homology"/>